<gene>
    <name evidence="2" type="ORF">B9Z65_4554</name>
</gene>
<keyword evidence="3" id="KW-1185">Reference proteome</keyword>
<dbReference type="Proteomes" id="UP000243723">
    <property type="component" value="Unassembled WGS sequence"/>
</dbReference>
<reference evidence="2 3" key="1">
    <citation type="submission" date="2017-05" db="EMBL/GenBank/DDBJ databases">
        <title>Draft genome sequence of Elsinoe australis.</title>
        <authorList>
            <person name="Cheng Q."/>
        </authorList>
    </citation>
    <scope>NUCLEOTIDE SEQUENCE [LARGE SCALE GENOMIC DNA]</scope>
    <source>
        <strain evidence="2 3">NL1</strain>
    </source>
</reference>
<organism evidence="2 3">
    <name type="scientific">Elsinoe australis</name>
    <dbReference type="NCBI Taxonomy" id="40998"/>
    <lineage>
        <taxon>Eukaryota</taxon>
        <taxon>Fungi</taxon>
        <taxon>Dikarya</taxon>
        <taxon>Ascomycota</taxon>
        <taxon>Pezizomycotina</taxon>
        <taxon>Dothideomycetes</taxon>
        <taxon>Dothideomycetidae</taxon>
        <taxon>Myriangiales</taxon>
        <taxon>Elsinoaceae</taxon>
        <taxon>Elsinoe</taxon>
    </lineage>
</organism>
<comment type="caution">
    <text evidence="2">The sequence shown here is derived from an EMBL/GenBank/DDBJ whole genome shotgun (WGS) entry which is preliminary data.</text>
</comment>
<feature type="region of interest" description="Disordered" evidence="1">
    <location>
        <begin position="149"/>
        <end position="307"/>
    </location>
</feature>
<protein>
    <submittedName>
        <fullName evidence="2">Uncharacterized protein</fullName>
    </submittedName>
</protein>
<sequence length="670" mass="72851">MTTVNQDYPAHARPRRSHSPHLPPIQDAHSSQAAHSQATVTDAWTAAFARLQDQVHYNSTALDEQRRHLADLHDAMRAMHGDIGAIWRHVDATREELSTRLGSANVVRPEQQDIDVLTQHLQSVDRKANEVEGLRVQLEVMTQRLRRLEEAQSASRAPPAAAPVSYHQPGQAQQYQQHQPHGTPSTEQRTPYQSQAADSRAPPQPTTQHPAESRPAAEHIAGSDGRNLPGFRALDPGSGVTSWRAASAHGNSQHAAVPHEATSTPHHEPAHNSGWAAVNAAGHGKRPASIDAAAPHDNSAPASPKRQKLATLMPRSSVGDQAAAHAQYPHPEAIVQPQRTASGDSQAHFSAGNPPANPVKFVPYPPNVEAAVAQQEAWRNDQAAAAEAARGRGRGGKVKGSRGRKSGSEGAGDEPELKTEYEHSEWAGSQADYYRHPHHTYAISPQDGARGRELQPAGYTPEGHYAGSGQETPSPAFQESGKKSRTKPTRNANGILIRKDGRPDMRSISSAQNLRKVHAKKEAERNGDSQQGDPVSATSSVPTNASNDDRSSVMDGSNNESPLTPTADSQDKRNQIVHRGFASINDERREDSYMRRDESSVPETQFRQPSDNRSERSLSRNSNGYEQVKTDGDTQMTDSVMMDRAEAEIRERAEKAPEITQRAEPSAVTA</sequence>
<evidence type="ECO:0000313" key="2">
    <source>
        <dbReference type="EMBL" id="PSK55676.1"/>
    </source>
</evidence>
<dbReference type="OrthoDB" id="5396360at2759"/>
<evidence type="ECO:0000256" key="1">
    <source>
        <dbReference type="SAM" id="MobiDB-lite"/>
    </source>
</evidence>
<feature type="compositionally biased region" description="Basic and acidic residues" evidence="1">
    <location>
        <begin position="585"/>
        <end position="599"/>
    </location>
</feature>
<dbReference type="EMBL" id="NHZQ01000066">
    <property type="protein sequence ID" value="PSK55676.1"/>
    <property type="molecule type" value="Genomic_DNA"/>
</dbReference>
<evidence type="ECO:0000313" key="3">
    <source>
        <dbReference type="Proteomes" id="UP000243723"/>
    </source>
</evidence>
<feature type="compositionally biased region" description="Polar residues" evidence="1">
    <location>
        <begin position="554"/>
        <end position="568"/>
    </location>
</feature>
<feature type="region of interest" description="Disordered" evidence="1">
    <location>
        <begin position="337"/>
        <end position="358"/>
    </location>
</feature>
<feature type="compositionally biased region" description="Polar residues" evidence="1">
    <location>
        <begin position="183"/>
        <end position="197"/>
    </location>
</feature>
<feature type="compositionally biased region" description="Basic and acidic residues" evidence="1">
    <location>
        <begin position="415"/>
        <end position="425"/>
    </location>
</feature>
<name>A0A2P8A5E6_9PEZI</name>
<feature type="compositionally biased region" description="Basic residues" evidence="1">
    <location>
        <begin position="391"/>
        <end position="405"/>
    </location>
</feature>
<feature type="region of interest" description="Disordered" evidence="1">
    <location>
        <begin position="1"/>
        <end position="38"/>
    </location>
</feature>
<proteinExistence type="predicted"/>
<accession>A0A2P8A5E6</accession>
<dbReference type="AlphaFoldDB" id="A0A2P8A5E6"/>
<feature type="compositionally biased region" description="Low complexity" evidence="1">
    <location>
        <begin position="28"/>
        <end position="38"/>
    </location>
</feature>
<feature type="compositionally biased region" description="Polar residues" evidence="1">
    <location>
        <begin position="528"/>
        <end position="546"/>
    </location>
</feature>
<feature type="region of interest" description="Disordered" evidence="1">
    <location>
        <begin position="374"/>
        <end position="639"/>
    </location>
</feature>
<feature type="compositionally biased region" description="Low complexity" evidence="1">
    <location>
        <begin position="151"/>
        <end position="182"/>
    </location>
</feature>
<feature type="compositionally biased region" description="Polar residues" evidence="1">
    <location>
        <begin position="337"/>
        <end position="348"/>
    </location>
</feature>
<feature type="region of interest" description="Disordered" evidence="1">
    <location>
        <begin position="651"/>
        <end position="670"/>
    </location>
</feature>